<sequence length="384" mass="41656">MRQSKATVRRRRASNKAIFGKETDSITDQSSQSKSTKSATQFSVQRSDTGGLRMRISAIRPPTGVAAAEAAASATKKPNLKSRKMSTQDTESGCSEARNRAASKKVKVKRKKLASSTSGLGKSETLSKSKKPQISAFSSDSEDDLPLKVHQQRAPRLLLTAISQAAQSASKANPLDIGISSSDNELPSLVQAAIKRVESDTEDTTVEGSFRKAAKDKNLPQYQSTLLQDFMEKTQMLGQSTNSKFPEENVVKAKEETVLQVANPRKRRGRPKKVIATVPASTNTGPAINESADSGVISTTSTTQSTTPSPKMQSENIVPAGAVPIASGSKPKIDMAYLDKRMYATERVLYPPPRSKRRQNNKKTASSSANKEELQLDPLWRESM</sequence>
<feature type="compositionally biased region" description="Low complexity" evidence="3">
    <location>
        <begin position="26"/>
        <end position="43"/>
    </location>
</feature>
<dbReference type="GO" id="GO:0005654">
    <property type="term" value="C:nucleoplasm"/>
    <property type="evidence" value="ECO:0007669"/>
    <property type="project" value="TreeGrafter"/>
</dbReference>
<dbReference type="GO" id="GO:0006355">
    <property type="term" value="P:regulation of DNA-templated transcription"/>
    <property type="evidence" value="ECO:0007669"/>
    <property type="project" value="TreeGrafter"/>
</dbReference>
<proteinExistence type="predicted"/>
<organism evidence="4 5">
    <name type="scientific">Drosophila gunungcola</name>
    <name type="common">fruit fly</name>
    <dbReference type="NCBI Taxonomy" id="103775"/>
    <lineage>
        <taxon>Eukaryota</taxon>
        <taxon>Metazoa</taxon>
        <taxon>Ecdysozoa</taxon>
        <taxon>Arthropoda</taxon>
        <taxon>Hexapoda</taxon>
        <taxon>Insecta</taxon>
        <taxon>Pterygota</taxon>
        <taxon>Neoptera</taxon>
        <taxon>Endopterygota</taxon>
        <taxon>Diptera</taxon>
        <taxon>Brachycera</taxon>
        <taxon>Muscomorpha</taxon>
        <taxon>Ephydroidea</taxon>
        <taxon>Drosophilidae</taxon>
        <taxon>Drosophila</taxon>
        <taxon>Sophophora</taxon>
    </lineage>
</organism>
<gene>
    <name evidence="4" type="ORF">M5D96_005353</name>
</gene>
<dbReference type="AlphaFoldDB" id="A0A9P9YQ94"/>
<accession>A0A9P9YQ94</accession>
<feature type="compositionally biased region" description="Basic and acidic residues" evidence="3">
    <location>
        <begin position="370"/>
        <end position="384"/>
    </location>
</feature>
<feature type="region of interest" description="Disordered" evidence="3">
    <location>
        <begin position="344"/>
        <end position="384"/>
    </location>
</feature>
<feature type="region of interest" description="Disordered" evidence="3">
    <location>
        <begin position="1"/>
        <end position="149"/>
    </location>
</feature>
<comment type="caution">
    <text evidence="4">The sequence shown here is derived from an EMBL/GenBank/DDBJ whole genome shotgun (WGS) entry which is preliminary data.</text>
</comment>
<evidence type="ECO:0000313" key="4">
    <source>
        <dbReference type="EMBL" id="KAI8041101.1"/>
    </source>
</evidence>
<keyword evidence="5" id="KW-1185">Reference proteome</keyword>
<dbReference type="PANTHER" id="PTHR46147">
    <property type="entry name" value="HISTONE-LYSINE N-METHYLTRANSFERASE ASH1"/>
    <property type="match status" value="1"/>
</dbReference>
<keyword evidence="2" id="KW-0539">Nucleus</keyword>
<dbReference type="GO" id="GO:0042800">
    <property type="term" value="F:histone H3K4 methyltransferase activity"/>
    <property type="evidence" value="ECO:0007669"/>
    <property type="project" value="TreeGrafter"/>
</dbReference>
<comment type="subcellular location">
    <subcellularLocation>
        <location evidence="1">Nucleus</location>
    </subcellularLocation>
</comment>
<feature type="region of interest" description="Disordered" evidence="3">
    <location>
        <begin position="264"/>
        <end position="328"/>
    </location>
</feature>
<evidence type="ECO:0000256" key="3">
    <source>
        <dbReference type="SAM" id="MobiDB-lite"/>
    </source>
</evidence>
<dbReference type="Proteomes" id="UP001059596">
    <property type="component" value="Unassembled WGS sequence"/>
</dbReference>
<feature type="compositionally biased region" description="Basic residues" evidence="3">
    <location>
        <begin position="101"/>
        <end position="113"/>
    </location>
</feature>
<evidence type="ECO:0000256" key="1">
    <source>
        <dbReference type="ARBA" id="ARBA00004123"/>
    </source>
</evidence>
<reference evidence="4" key="1">
    <citation type="journal article" date="2023" name="Genome Biol. Evol.">
        <title>Long-read-based Genome Assembly of Drosophila gunungcola Reveals Fewer Chemosensory Genes in Flower-breeding Species.</title>
        <authorList>
            <person name="Negi A."/>
            <person name="Liao B.Y."/>
            <person name="Yeh S.D."/>
        </authorList>
    </citation>
    <scope>NUCLEOTIDE SEQUENCE</scope>
    <source>
        <strain evidence="4">Sukarami</strain>
    </source>
</reference>
<protein>
    <submittedName>
        <fullName evidence="4">Uncharacterized protein</fullName>
    </submittedName>
</protein>
<evidence type="ECO:0000313" key="5">
    <source>
        <dbReference type="Proteomes" id="UP001059596"/>
    </source>
</evidence>
<evidence type="ECO:0000256" key="2">
    <source>
        <dbReference type="ARBA" id="ARBA00023242"/>
    </source>
</evidence>
<name>A0A9P9YQ94_9MUSC</name>
<feature type="compositionally biased region" description="Polar residues" evidence="3">
    <location>
        <begin position="117"/>
        <end position="126"/>
    </location>
</feature>
<dbReference type="PANTHER" id="PTHR46147:SF3">
    <property type="entry name" value="HISTONE-LYSINE N-METHYLTRANSFERASE ASH1"/>
    <property type="match status" value="1"/>
</dbReference>
<feature type="compositionally biased region" description="Basic residues" evidence="3">
    <location>
        <begin position="264"/>
        <end position="273"/>
    </location>
</feature>
<dbReference type="EMBL" id="JAMKOV010000003">
    <property type="protein sequence ID" value="KAI8041101.1"/>
    <property type="molecule type" value="Genomic_DNA"/>
</dbReference>
<feature type="compositionally biased region" description="Low complexity" evidence="3">
    <location>
        <begin position="298"/>
        <end position="310"/>
    </location>
</feature>